<evidence type="ECO:0000313" key="3">
    <source>
        <dbReference type="Proteomes" id="UP000201058"/>
    </source>
</evidence>
<sequence length="430" mass="47652">MSKFLKSFRKSLKPVKSATDAVDKIQFLKTAAKVSDIPTIANIFDDVDLKYAVKNHRLSANGINLSSIEPILRRGELSKVVSLLNIKASVRMVDQVGFIKSIGKDIPDIKIKEFSDSLKLAKKINPELDIPASSVKELKSKLSVKGNKVLSNALSLIKASAGATLAVSGVFAVLKIGGDLYENLIDATNKRKGCYLLRTINGVTSSCKINNRSCTDKSLDTENLCSPNHLIPESLSFNVALFLLNAINDDDKELSIHIVNTLKIANFKKPFTDDELTTENIDQIISDKNKYMLIINTYSQNFKDVSEPCSLKSNKIEQGIIPPCRACNPSADINSTEYVDTSELAVNITLQCQQNSTILETLVDVATGMGVKIFDTLTGAFPNAKKIFYFLIIFIVLIISCSFIFKNKTNKFNPYNNIFSTNNNQYKRFY</sequence>
<accession>A0A0B4VFS0</accession>
<dbReference type="GeneID" id="22921788"/>
<name>A0A0B4VFS0_9VIRU</name>
<protein>
    <submittedName>
        <fullName evidence="2">PIF-5a</fullName>
    </submittedName>
</protein>
<dbReference type="KEGG" id="vg:22921788"/>
<dbReference type="EMBL" id="KM610234">
    <property type="protein sequence ID" value="AJD20134.1"/>
    <property type="molecule type" value="Genomic_DNA"/>
</dbReference>
<keyword evidence="1" id="KW-0812">Transmembrane</keyword>
<proteinExistence type="predicted"/>
<reference evidence="2 3" key="1">
    <citation type="journal article" date="2015" name="J. Virol.">
        <title>The genome of the nucleopolyhedrosis-causing virus from Tipula oleracea sheds new light on the Nudiviridae family.</title>
        <authorList>
            <person name="Bezier A."/>
            <person name="Theze J."/>
            <person name="Gavory F."/>
            <person name="Gaillard J."/>
            <person name="Poulain J."/>
            <person name="Drezen J.M."/>
            <person name="Herniou E.A."/>
        </authorList>
    </citation>
    <scope>NUCLEOTIDE SEQUENCE [LARGE SCALE GENOMIC DNA]</scope>
    <source>
        <strain evidence="2">35</strain>
    </source>
</reference>
<dbReference type="Proteomes" id="UP000201058">
    <property type="component" value="Segment"/>
</dbReference>
<keyword evidence="3" id="KW-1185">Reference proteome</keyword>
<evidence type="ECO:0000256" key="1">
    <source>
        <dbReference type="SAM" id="Phobius"/>
    </source>
</evidence>
<feature type="transmembrane region" description="Helical" evidence="1">
    <location>
        <begin position="387"/>
        <end position="405"/>
    </location>
</feature>
<gene>
    <name evidence="2" type="primary">pif-5a</name>
    <name evidence="2" type="ORF">TONV_074</name>
</gene>
<keyword evidence="1" id="KW-0472">Membrane</keyword>
<dbReference type="RefSeq" id="YP_009116721.1">
    <property type="nucleotide sequence ID" value="NC_026242.1"/>
</dbReference>
<organism evidence="2 3">
    <name type="scientific">Tipula oleracea nudivirus</name>
    <dbReference type="NCBI Taxonomy" id="1546257"/>
    <lineage>
        <taxon>Viruses</taxon>
        <taxon>Viruses incertae sedis</taxon>
        <taxon>Naldaviricetes</taxon>
        <taxon>Lefavirales</taxon>
        <taxon>Nudiviridae</taxon>
        <taxon>Deltanudivirus</taxon>
        <taxon>Deltanudivirus tipoleraceae</taxon>
    </lineage>
</organism>
<dbReference type="OrthoDB" id="9758at10239"/>
<keyword evidence="1" id="KW-1133">Transmembrane helix</keyword>
<evidence type="ECO:0000313" key="2">
    <source>
        <dbReference type="EMBL" id="AJD20134.1"/>
    </source>
</evidence>